<dbReference type="Gene3D" id="3.60.110.10">
    <property type="entry name" value="Carbon-nitrogen hydrolase"/>
    <property type="match status" value="1"/>
</dbReference>
<organism evidence="3 4">
    <name type="scientific">Candidatus Glassbacteria bacterium RIFCSPLOWO2_12_FULL_58_11</name>
    <dbReference type="NCBI Taxonomy" id="1817867"/>
    <lineage>
        <taxon>Bacteria</taxon>
        <taxon>Candidatus Glassiibacteriota</taxon>
    </lineage>
</organism>
<dbReference type="GO" id="GO:0016811">
    <property type="term" value="F:hydrolase activity, acting on carbon-nitrogen (but not peptide) bonds, in linear amides"/>
    <property type="evidence" value="ECO:0007669"/>
    <property type="project" value="UniProtKB-ARBA"/>
</dbReference>
<comment type="caution">
    <text evidence="3">The sequence shown here is derived from an EMBL/GenBank/DDBJ whole genome shotgun (WGS) entry which is preliminary data.</text>
</comment>
<reference evidence="3 4" key="1">
    <citation type="journal article" date="2016" name="Nat. Commun.">
        <title>Thousands of microbial genomes shed light on interconnected biogeochemical processes in an aquifer system.</title>
        <authorList>
            <person name="Anantharaman K."/>
            <person name="Brown C.T."/>
            <person name="Hug L.A."/>
            <person name="Sharon I."/>
            <person name="Castelle C.J."/>
            <person name="Probst A.J."/>
            <person name="Thomas B.C."/>
            <person name="Singh A."/>
            <person name="Wilkins M.J."/>
            <person name="Karaoz U."/>
            <person name="Brodie E.L."/>
            <person name="Williams K.H."/>
            <person name="Hubbard S.S."/>
            <person name="Banfield J.F."/>
        </authorList>
    </citation>
    <scope>NUCLEOTIDE SEQUENCE [LARGE SCALE GENOMIC DNA]</scope>
</reference>
<feature type="domain" description="CN hydrolase" evidence="2">
    <location>
        <begin position="4"/>
        <end position="278"/>
    </location>
</feature>
<sequence length="327" mass="35511">MNKLRVAAVQLEHKAGDKAANLEKIEHFAGLAAAAGAQAVAFPECCISSYMHLAGLNYAQLCDLAEEIPGGAAIQRLQKIARAQRIHVLAGLLEIDRGPGGGLYNSYAAVSPQGAVVSYRKLHPFVNKHLKAGSQYVLWELEGWKAGILICYDCNLWENWRVLELRGAQIIFCPHQTGAFDIPCAGMGKIPVELWLNRQRDPEPIRKEITGPKGLAWVKKWLPSRAYDTGTCVVFANGVGIDGDEVRTGGSMIINPHGIVLAETSALGDDLAVAELDPKDLELNLGASHTAARRPELYGPLVEGAGLQVDTREKRDAIRRKLGVELK</sequence>
<gene>
    <name evidence="3" type="ORF">A3F83_10690</name>
</gene>
<dbReference type="PROSITE" id="PS50263">
    <property type="entry name" value="CN_HYDROLASE"/>
    <property type="match status" value="1"/>
</dbReference>
<dbReference type="STRING" id="1817867.A3F83_10690"/>
<accession>A0A1F5YX90</accession>
<protein>
    <recommendedName>
        <fullName evidence="2">CN hydrolase domain-containing protein</fullName>
    </recommendedName>
</protein>
<evidence type="ECO:0000313" key="3">
    <source>
        <dbReference type="EMBL" id="OGG04746.1"/>
    </source>
</evidence>
<evidence type="ECO:0000313" key="4">
    <source>
        <dbReference type="Proteomes" id="UP000179129"/>
    </source>
</evidence>
<dbReference type="Proteomes" id="UP000179129">
    <property type="component" value="Unassembled WGS sequence"/>
</dbReference>
<proteinExistence type="predicted"/>
<name>A0A1F5YX90_9BACT</name>
<dbReference type="EMBL" id="MFIX01000093">
    <property type="protein sequence ID" value="OGG04746.1"/>
    <property type="molecule type" value="Genomic_DNA"/>
</dbReference>
<dbReference type="PANTHER" id="PTHR43674">
    <property type="entry name" value="NITRILASE C965.09-RELATED"/>
    <property type="match status" value="1"/>
</dbReference>
<dbReference type="AlphaFoldDB" id="A0A1F5YX90"/>
<evidence type="ECO:0000259" key="2">
    <source>
        <dbReference type="PROSITE" id="PS50263"/>
    </source>
</evidence>
<dbReference type="SUPFAM" id="SSF56317">
    <property type="entry name" value="Carbon-nitrogen hydrolase"/>
    <property type="match status" value="1"/>
</dbReference>
<dbReference type="PANTHER" id="PTHR43674:SF2">
    <property type="entry name" value="BETA-UREIDOPROPIONASE"/>
    <property type="match status" value="1"/>
</dbReference>
<keyword evidence="1" id="KW-0378">Hydrolase</keyword>
<dbReference type="InterPro" id="IPR036526">
    <property type="entry name" value="C-N_Hydrolase_sf"/>
</dbReference>
<dbReference type="InterPro" id="IPR050345">
    <property type="entry name" value="Aliph_Amidase/BUP"/>
</dbReference>
<dbReference type="InterPro" id="IPR003010">
    <property type="entry name" value="C-N_Hydrolase"/>
</dbReference>
<dbReference type="Pfam" id="PF00795">
    <property type="entry name" value="CN_hydrolase"/>
    <property type="match status" value="1"/>
</dbReference>
<evidence type="ECO:0000256" key="1">
    <source>
        <dbReference type="ARBA" id="ARBA00022801"/>
    </source>
</evidence>